<evidence type="ECO:0000313" key="3">
    <source>
        <dbReference type="Proteomes" id="UP001275315"/>
    </source>
</evidence>
<dbReference type="RefSeq" id="WP_320381359.1">
    <property type="nucleotide sequence ID" value="NZ_JAWDIQ010000003.1"/>
</dbReference>
<protein>
    <submittedName>
        <fullName evidence="2">Uncharacterized protein</fullName>
    </submittedName>
</protein>
<keyword evidence="1" id="KW-0175">Coiled coil</keyword>
<gene>
    <name evidence="2" type="ORF">RWD45_20375</name>
</gene>
<accession>A0ABU5CX87</accession>
<evidence type="ECO:0000256" key="1">
    <source>
        <dbReference type="SAM" id="Coils"/>
    </source>
</evidence>
<name>A0ABU5CX87_9BACI</name>
<organism evidence="2 3">
    <name type="scientific">Paracerasibacillus soli</name>
    <dbReference type="NCBI Taxonomy" id="480284"/>
    <lineage>
        <taxon>Bacteria</taxon>
        <taxon>Bacillati</taxon>
        <taxon>Bacillota</taxon>
        <taxon>Bacilli</taxon>
        <taxon>Bacillales</taxon>
        <taxon>Bacillaceae</taxon>
        <taxon>Paracerasibacillus</taxon>
    </lineage>
</organism>
<proteinExistence type="predicted"/>
<reference evidence="2 3" key="1">
    <citation type="submission" date="2023-10" db="EMBL/GenBank/DDBJ databases">
        <title>Virgibacillus soli CC-YMP-6 genome.</title>
        <authorList>
            <person name="Miliotis G."/>
            <person name="Sengupta P."/>
            <person name="Hameed A."/>
            <person name="Chuvochina M."/>
            <person name="Mcdonagh F."/>
            <person name="Simpson A.C."/>
            <person name="Singh N.K."/>
            <person name="Rekha P.D."/>
            <person name="Raman K."/>
            <person name="Hugenholtz P."/>
            <person name="Venkateswaran K."/>
        </authorList>
    </citation>
    <scope>NUCLEOTIDE SEQUENCE [LARGE SCALE GENOMIC DNA]</scope>
    <source>
        <strain evidence="2 3">CC-YMP-6</strain>
    </source>
</reference>
<sequence length="194" mass="23111">MARPKKYTNEDLLELLRQTRSEITEDLTPYLLEKHTGVSKTVWRTRMAKKIEQLNQAFNNPYNDSRDINPLPLDNVLTIYEKYKYNEKVLLTKLKSYDIFVNNILKMASKVSGLEVTLRKKESASKEKIQILEEKVSLLKEERDHFEKEYLETIGQSTYREQYRTRETKEPLSLDRKENVEIVDFIGRNRDLFD</sequence>
<feature type="coiled-coil region" evidence="1">
    <location>
        <begin position="122"/>
        <end position="149"/>
    </location>
</feature>
<comment type="caution">
    <text evidence="2">The sequence shown here is derived from an EMBL/GenBank/DDBJ whole genome shotgun (WGS) entry which is preliminary data.</text>
</comment>
<dbReference type="Proteomes" id="UP001275315">
    <property type="component" value="Unassembled WGS sequence"/>
</dbReference>
<dbReference type="EMBL" id="JAWDIQ010000003">
    <property type="protein sequence ID" value="MDY0410472.1"/>
    <property type="molecule type" value="Genomic_DNA"/>
</dbReference>
<keyword evidence="3" id="KW-1185">Reference proteome</keyword>
<evidence type="ECO:0000313" key="2">
    <source>
        <dbReference type="EMBL" id="MDY0410472.1"/>
    </source>
</evidence>